<sequence>MHTMDLWAKEGTVNRMYESRIILPQGASRDRRRDACSHLYQQVTADEHPGTGELCGLPQTSVMREPDDINGVLCDKEQPLSPFPVKIQNFPCVQMGFRCLKESTRSG</sequence>
<proteinExistence type="predicted"/>
<organism evidence="1 2">
    <name type="scientific">Necator americanus</name>
    <name type="common">Human hookworm</name>
    <dbReference type="NCBI Taxonomy" id="51031"/>
    <lineage>
        <taxon>Eukaryota</taxon>
        <taxon>Metazoa</taxon>
        <taxon>Ecdysozoa</taxon>
        <taxon>Nematoda</taxon>
        <taxon>Chromadorea</taxon>
        <taxon>Rhabditida</taxon>
        <taxon>Rhabditina</taxon>
        <taxon>Rhabditomorpha</taxon>
        <taxon>Strongyloidea</taxon>
        <taxon>Ancylostomatidae</taxon>
        <taxon>Bunostominae</taxon>
        <taxon>Necator</taxon>
    </lineage>
</organism>
<gene>
    <name evidence="1" type="primary">Necator_chrII.g5782</name>
    <name evidence="1" type="ORF">RB195_017989</name>
</gene>
<accession>A0ABR1CBA3</accession>
<comment type="caution">
    <text evidence="1">The sequence shown here is derived from an EMBL/GenBank/DDBJ whole genome shotgun (WGS) entry which is preliminary data.</text>
</comment>
<name>A0ABR1CBA3_NECAM</name>
<protein>
    <submittedName>
        <fullName evidence="1">Uncharacterized protein</fullName>
    </submittedName>
</protein>
<evidence type="ECO:0000313" key="2">
    <source>
        <dbReference type="Proteomes" id="UP001303046"/>
    </source>
</evidence>
<dbReference type="EMBL" id="JAVFWL010000002">
    <property type="protein sequence ID" value="KAK6734531.1"/>
    <property type="molecule type" value="Genomic_DNA"/>
</dbReference>
<evidence type="ECO:0000313" key="1">
    <source>
        <dbReference type="EMBL" id="KAK6734531.1"/>
    </source>
</evidence>
<keyword evidence="2" id="KW-1185">Reference proteome</keyword>
<reference evidence="1 2" key="1">
    <citation type="submission" date="2023-08" db="EMBL/GenBank/DDBJ databases">
        <title>A Necator americanus chromosomal reference genome.</title>
        <authorList>
            <person name="Ilik V."/>
            <person name="Petrzelkova K.J."/>
            <person name="Pardy F."/>
            <person name="Fuh T."/>
            <person name="Niatou-Singa F.S."/>
            <person name="Gouil Q."/>
            <person name="Baker L."/>
            <person name="Ritchie M.E."/>
            <person name="Jex A.R."/>
            <person name="Gazzola D."/>
            <person name="Li H."/>
            <person name="Toshio Fujiwara R."/>
            <person name="Zhan B."/>
            <person name="Aroian R.V."/>
            <person name="Pafco B."/>
            <person name="Schwarz E.M."/>
        </authorList>
    </citation>
    <scope>NUCLEOTIDE SEQUENCE [LARGE SCALE GENOMIC DNA]</scope>
    <source>
        <strain evidence="1 2">Aroian</strain>
        <tissue evidence="1">Whole animal</tissue>
    </source>
</reference>
<dbReference type="Proteomes" id="UP001303046">
    <property type="component" value="Unassembled WGS sequence"/>
</dbReference>